<dbReference type="STRING" id="4096.A0A1U7YQJ6"/>
<keyword evidence="1" id="KW-1185">Reference proteome</keyword>
<dbReference type="PANTHER" id="PTHR46238">
    <property type="entry name" value="REVERSE TRANSCRIPTASE DOMAIN-CONTAINING PROTEIN"/>
    <property type="match status" value="1"/>
</dbReference>
<organism evidence="1 2">
    <name type="scientific">Nicotiana sylvestris</name>
    <name type="common">Wood tobacco</name>
    <name type="synonym">South American tobacco</name>
    <dbReference type="NCBI Taxonomy" id="4096"/>
    <lineage>
        <taxon>Eukaryota</taxon>
        <taxon>Viridiplantae</taxon>
        <taxon>Streptophyta</taxon>
        <taxon>Embryophyta</taxon>
        <taxon>Tracheophyta</taxon>
        <taxon>Spermatophyta</taxon>
        <taxon>Magnoliopsida</taxon>
        <taxon>eudicotyledons</taxon>
        <taxon>Gunneridae</taxon>
        <taxon>Pentapetalae</taxon>
        <taxon>asterids</taxon>
        <taxon>lamiids</taxon>
        <taxon>Solanales</taxon>
        <taxon>Solanaceae</taxon>
        <taxon>Nicotianoideae</taxon>
        <taxon>Nicotianeae</taxon>
        <taxon>Nicotiana</taxon>
    </lineage>
</organism>
<accession>A0A1U7YQJ6</accession>
<sequence length="285" mass="32856">MLLIDDIVLIDETRSGVNARLEVWWQTLESKGFKLSRTKTKYFECKFSDETHEADEDVKLDTQIIPRRGSFKYLESIIQGNGEIDDEVSHRISAGWMKWSLASSVLFDKKVPPRLKEDESSRNEDADMDVWHTRRDKIRNDVIRDKVGVATVEDKKRELRLKWSVHVQRRSTDAPVRRYERLVVAGLRRGRGRPKKYWGDVIRQDMALLQLTEGIRPCVVLDLSVKYADEITERTDTRCGSSYGIRPCVVLDLSVKYADEITERTDTRCGSSYGEQLKLGTIGGN</sequence>
<evidence type="ECO:0000313" key="2">
    <source>
        <dbReference type="RefSeq" id="XP_009801494.1"/>
    </source>
</evidence>
<dbReference type="Proteomes" id="UP000189701">
    <property type="component" value="Unplaced"/>
</dbReference>
<evidence type="ECO:0000313" key="1">
    <source>
        <dbReference type="Proteomes" id="UP000189701"/>
    </source>
</evidence>
<dbReference type="RefSeq" id="XP_009801494.1">
    <property type="nucleotide sequence ID" value="XM_009803192.1"/>
</dbReference>
<dbReference type="AlphaFoldDB" id="A0A1U7YQJ6"/>
<gene>
    <name evidence="2" type="primary">LOC104247232</name>
</gene>
<reference evidence="2" key="2">
    <citation type="submission" date="2025-08" db="UniProtKB">
        <authorList>
            <consortium name="RefSeq"/>
        </authorList>
    </citation>
    <scope>IDENTIFICATION</scope>
    <source>
        <tissue evidence="2">Leaf</tissue>
    </source>
</reference>
<name>A0A1U7YQJ6_NICSY</name>
<proteinExistence type="predicted"/>
<reference evidence="1" key="1">
    <citation type="journal article" date="2013" name="Genome Biol.">
        <title>Reference genomes and transcriptomes of Nicotiana sylvestris and Nicotiana tomentosiformis.</title>
        <authorList>
            <person name="Sierro N."/>
            <person name="Battey J.N."/>
            <person name="Ouadi S."/>
            <person name="Bovet L."/>
            <person name="Goepfert S."/>
            <person name="Bakaher N."/>
            <person name="Peitsch M.C."/>
            <person name="Ivanov N.V."/>
        </authorList>
    </citation>
    <scope>NUCLEOTIDE SEQUENCE [LARGE SCALE GENOMIC DNA]</scope>
</reference>
<dbReference type="PANTHER" id="PTHR46238:SF8">
    <property type="entry name" value="ENDONUCLEASE_EXONUCLEASE_PHOSPHATASE DOMAIN-CONTAINING PROTEIN"/>
    <property type="match status" value="1"/>
</dbReference>
<protein>
    <submittedName>
        <fullName evidence="2">Uncharacterized protein LOC104247232</fullName>
    </submittedName>
</protein>